<dbReference type="EMBL" id="CP053085">
    <property type="protein sequence ID" value="QJR37502.1"/>
    <property type="molecule type" value="Genomic_DNA"/>
</dbReference>
<accession>A0A6M4IX78</accession>
<keyword evidence="1" id="KW-0812">Transmembrane</keyword>
<feature type="transmembrane region" description="Helical" evidence="1">
    <location>
        <begin position="45"/>
        <end position="65"/>
    </location>
</feature>
<evidence type="ECO:0000256" key="1">
    <source>
        <dbReference type="SAM" id="Phobius"/>
    </source>
</evidence>
<organism evidence="2 3">
    <name type="scientific">Gemmatimonas groenlandica</name>
    <dbReference type="NCBI Taxonomy" id="2732249"/>
    <lineage>
        <taxon>Bacteria</taxon>
        <taxon>Pseudomonadati</taxon>
        <taxon>Gemmatimonadota</taxon>
        <taxon>Gemmatimonadia</taxon>
        <taxon>Gemmatimonadales</taxon>
        <taxon>Gemmatimonadaceae</taxon>
        <taxon>Gemmatimonas</taxon>
    </lineage>
</organism>
<gene>
    <name evidence="2" type="ORF">HKW67_19285</name>
</gene>
<dbReference type="PANTHER" id="PTHR33876">
    <property type="entry name" value="UNNAMED PRODUCT"/>
    <property type="match status" value="1"/>
</dbReference>
<name>A0A6M4IX78_9BACT</name>
<keyword evidence="3" id="KW-1185">Reference proteome</keyword>
<reference evidence="2 3" key="1">
    <citation type="submission" date="2020-05" db="EMBL/GenBank/DDBJ databases">
        <title>Complete genome sequence of Gemmatimonas greenlandica TET16.</title>
        <authorList>
            <person name="Zeng Y."/>
        </authorList>
    </citation>
    <scope>NUCLEOTIDE SEQUENCE [LARGE SCALE GENOMIC DNA]</scope>
    <source>
        <strain evidence="2 3">TET16</strain>
    </source>
</reference>
<keyword evidence="1" id="KW-0472">Membrane</keyword>
<dbReference type="Proteomes" id="UP000500938">
    <property type="component" value="Chromosome"/>
</dbReference>
<evidence type="ECO:0000313" key="3">
    <source>
        <dbReference type="Proteomes" id="UP000500938"/>
    </source>
</evidence>
<feature type="transmembrane region" description="Helical" evidence="1">
    <location>
        <begin position="178"/>
        <end position="197"/>
    </location>
</feature>
<dbReference type="PANTHER" id="PTHR33876:SF4">
    <property type="entry name" value="CHLOROPLAST PROTEIN FOR GROWTH AND FERTILITY 2"/>
    <property type="match status" value="1"/>
</dbReference>
<dbReference type="RefSeq" id="WP_171226937.1">
    <property type="nucleotide sequence ID" value="NZ_CP053085.1"/>
</dbReference>
<evidence type="ECO:0008006" key="4">
    <source>
        <dbReference type="Google" id="ProtNLM"/>
    </source>
</evidence>
<dbReference type="InterPro" id="IPR052776">
    <property type="entry name" value="Chloro_ReproSupport/MetalTrans"/>
</dbReference>
<feature type="transmembrane region" description="Helical" evidence="1">
    <location>
        <begin position="146"/>
        <end position="166"/>
    </location>
</feature>
<dbReference type="KEGG" id="ggr:HKW67_19285"/>
<feature type="transmembrane region" description="Helical" evidence="1">
    <location>
        <begin position="115"/>
        <end position="139"/>
    </location>
</feature>
<evidence type="ECO:0000313" key="2">
    <source>
        <dbReference type="EMBL" id="QJR37502.1"/>
    </source>
</evidence>
<proteinExistence type="predicted"/>
<feature type="transmembrane region" description="Helical" evidence="1">
    <location>
        <begin position="77"/>
        <end position="95"/>
    </location>
</feature>
<sequence>MSGVLLVALSGIGAGCLHAISGPDHIAAILPLAVAAQQRAVVVGASWGLGHASGAGLVGAAAIVIGQRFPIATISMVAERAVGVLLIILGIWGLMQLRARTHPTRHDHRHESRAAMHVGLFHGIAGSAQLVGVLPSLFIPTLAGKLLFLSAFGAGSAASMALFAHLAGTTRAVVHHRILLGGSSMLSVVIGVGWIALAA</sequence>
<protein>
    <recommendedName>
        <fullName evidence="4">Urease accessory protein UreH-like transmembrane domain-containing protein</fullName>
    </recommendedName>
</protein>
<keyword evidence="1" id="KW-1133">Transmembrane helix</keyword>
<dbReference type="AlphaFoldDB" id="A0A6M4IX78"/>